<dbReference type="Proteomes" id="UP000013776">
    <property type="component" value="Unassembled WGS sequence"/>
</dbReference>
<dbReference type="Pfam" id="PF05336">
    <property type="entry name" value="rhaM"/>
    <property type="match status" value="1"/>
</dbReference>
<dbReference type="AlphaFoldDB" id="R4X772"/>
<dbReference type="PANTHER" id="PTHR34389">
    <property type="entry name" value="L-RHAMNOSE MUTAROTASE"/>
    <property type="match status" value="1"/>
</dbReference>
<keyword evidence="2" id="KW-1185">Reference proteome</keyword>
<evidence type="ECO:0008006" key="3">
    <source>
        <dbReference type="Google" id="ProtNLM"/>
    </source>
</evidence>
<dbReference type="SUPFAM" id="SSF54909">
    <property type="entry name" value="Dimeric alpha+beta barrel"/>
    <property type="match status" value="1"/>
</dbReference>
<accession>R4X772</accession>
<protein>
    <recommendedName>
        <fullName evidence="3">DUF718 domain protein</fullName>
    </recommendedName>
</protein>
<proteinExistence type="predicted"/>
<evidence type="ECO:0000313" key="2">
    <source>
        <dbReference type="Proteomes" id="UP000013776"/>
    </source>
</evidence>
<sequence length="125" mass="14888">MTTTSTPKREEQRLAQIIRVKPEHIAEYVRIHNPIPEPIERRIRECNIIDYSIFHDPQTNLLFASFKYIGSDYQRDMERMRSDPETLKWWKVTDAMQESLNVNSQGSTDTSNAWWTPCREVFRQA</sequence>
<name>R4X772_TAPDE</name>
<dbReference type="PANTHER" id="PTHR34389:SF2">
    <property type="entry name" value="L-RHAMNOSE MUTAROTASE"/>
    <property type="match status" value="1"/>
</dbReference>
<dbReference type="Gene3D" id="3.30.70.100">
    <property type="match status" value="1"/>
</dbReference>
<dbReference type="eggNOG" id="ENOG502S4QF">
    <property type="taxonomic scope" value="Eukaryota"/>
</dbReference>
<gene>
    <name evidence="1" type="ORF">TAPDE_000562</name>
</gene>
<dbReference type="STRING" id="1097556.R4X772"/>
<dbReference type="VEuPathDB" id="FungiDB:TAPDE_000562"/>
<reference evidence="1 2" key="1">
    <citation type="journal article" date="2013" name="MBio">
        <title>Genome sequencing of the plant pathogen Taphrina deformans, the causal agent of peach leaf curl.</title>
        <authorList>
            <person name="Cisse O.H."/>
            <person name="Almeida J.M.G.C.F."/>
            <person name="Fonseca A."/>
            <person name="Kumar A.A."/>
            <person name="Salojaervi J."/>
            <person name="Overmyer K."/>
            <person name="Hauser P.M."/>
            <person name="Pagni M."/>
        </authorList>
    </citation>
    <scope>NUCLEOTIDE SEQUENCE [LARGE SCALE GENOMIC DNA]</scope>
    <source>
        <strain evidence="2">PYCC 5710 / ATCC 11124 / CBS 356.35 / IMI 108563 / JCM 9778 / NBRC 8474</strain>
    </source>
</reference>
<comment type="caution">
    <text evidence="1">The sequence shown here is derived from an EMBL/GenBank/DDBJ whole genome shotgun (WGS) entry which is preliminary data.</text>
</comment>
<dbReference type="GO" id="GO:0016857">
    <property type="term" value="F:racemase and epimerase activity, acting on carbohydrates and derivatives"/>
    <property type="evidence" value="ECO:0007669"/>
    <property type="project" value="InterPro"/>
</dbReference>
<dbReference type="InterPro" id="IPR008000">
    <property type="entry name" value="Rham/fucose_mutarotase"/>
</dbReference>
<dbReference type="OrthoDB" id="9981546at2759"/>
<dbReference type="InterPro" id="IPR011008">
    <property type="entry name" value="Dimeric_a/b-barrel"/>
</dbReference>
<evidence type="ECO:0000313" key="1">
    <source>
        <dbReference type="EMBL" id="CCG80908.1"/>
    </source>
</evidence>
<dbReference type="EMBL" id="CAHR02000018">
    <property type="protein sequence ID" value="CCG80908.1"/>
    <property type="molecule type" value="Genomic_DNA"/>
</dbReference>
<organism evidence="1 2">
    <name type="scientific">Taphrina deformans (strain PYCC 5710 / ATCC 11124 / CBS 356.35 / IMI 108563 / JCM 9778 / NBRC 8474)</name>
    <name type="common">Peach leaf curl fungus</name>
    <name type="synonym">Lalaria deformans</name>
    <dbReference type="NCBI Taxonomy" id="1097556"/>
    <lineage>
        <taxon>Eukaryota</taxon>
        <taxon>Fungi</taxon>
        <taxon>Dikarya</taxon>
        <taxon>Ascomycota</taxon>
        <taxon>Taphrinomycotina</taxon>
        <taxon>Taphrinomycetes</taxon>
        <taxon>Taphrinales</taxon>
        <taxon>Taphrinaceae</taxon>
        <taxon>Taphrina</taxon>
    </lineage>
</organism>